<accession>A0AAV7UU09</accession>
<organism evidence="2 3">
    <name type="scientific">Pleurodeles waltl</name>
    <name type="common">Iberian ribbed newt</name>
    <dbReference type="NCBI Taxonomy" id="8319"/>
    <lineage>
        <taxon>Eukaryota</taxon>
        <taxon>Metazoa</taxon>
        <taxon>Chordata</taxon>
        <taxon>Craniata</taxon>
        <taxon>Vertebrata</taxon>
        <taxon>Euteleostomi</taxon>
        <taxon>Amphibia</taxon>
        <taxon>Batrachia</taxon>
        <taxon>Caudata</taxon>
        <taxon>Salamandroidea</taxon>
        <taxon>Salamandridae</taxon>
        <taxon>Pleurodelinae</taxon>
        <taxon>Pleurodeles</taxon>
    </lineage>
</organism>
<sequence length="172" mass="18993">METGLVGHMCDRLDFMCNGVLPSVSPLQVRNQKKGLWHAIAKEVRTLGVYSRQSTHCHKRWEDLRRWARKTAEAQLGMASLRGRGARGNLTPLIGCILAVAYPELDGHLRASQQPQGVVLTVVVFIGVGVPGGAWSEEDREDLLFRFHGSVALLCVSDGESFVFCDVFLLGF</sequence>
<keyword evidence="3" id="KW-1185">Reference proteome</keyword>
<dbReference type="Pfam" id="PF13837">
    <property type="entry name" value="Myb_DNA-bind_4"/>
    <property type="match status" value="1"/>
</dbReference>
<protein>
    <recommendedName>
        <fullName evidence="1">Myb/SANT-like DNA-binding domain-containing protein</fullName>
    </recommendedName>
</protein>
<comment type="caution">
    <text evidence="2">The sequence shown here is derived from an EMBL/GenBank/DDBJ whole genome shotgun (WGS) entry which is preliminary data.</text>
</comment>
<feature type="domain" description="Myb/SANT-like DNA-binding" evidence="1">
    <location>
        <begin position="30"/>
        <end position="77"/>
    </location>
</feature>
<evidence type="ECO:0000313" key="3">
    <source>
        <dbReference type="Proteomes" id="UP001066276"/>
    </source>
</evidence>
<dbReference type="EMBL" id="JANPWB010000004">
    <property type="protein sequence ID" value="KAJ1192121.1"/>
    <property type="molecule type" value="Genomic_DNA"/>
</dbReference>
<dbReference type="InterPro" id="IPR044822">
    <property type="entry name" value="Myb_DNA-bind_4"/>
</dbReference>
<evidence type="ECO:0000259" key="1">
    <source>
        <dbReference type="Pfam" id="PF13837"/>
    </source>
</evidence>
<evidence type="ECO:0000313" key="2">
    <source>
        <dbReference type="EMBL" id="KAJ1192121.1"/>
    </source>
</evidence>
<dbReference type="Gene3D" id="1.10.10.60">
    <property type="entry name" value="Homeodomain-like"/>
    <property type="match status" value="1"/>
</dbReference>
<name>A0AAV7UU09_PLEWA</name>
<gene>
    <name evidence="2" type="ORF">NDU88_001433</name>
</gene>
<reference evidence="2" key="1">
    <citation type="journal article" date="2022" name="bioRxiv">
        <title>Sequencing and chromosome-scale assembly of the giantPleurodeles waltlgenome.</title>
        <authorList>
            <person name="Brown T."/>
            <person name="Elewa A."/>
            <person name="Iarovenko S."/>
            <person name="Subramanian E."/>
            <person name="Araus A.J."/>
            <person name="Petzold A."/>
            <person name="Susuki M."/>
            <person name="Suzuki K.-i.T."/>
            <person name="Hayashi T."/>
            <person name="Toyoda A."/>
            <person name="Oliveira C."/>
            <person name="Osipova E."/>
            <person name="Leigh N.D."/>
            <person name="Simon A."/>
            <person name="Yun M.H."/>
        </authorList>
    </citation>
    <scope>NUCLEOTIDE SEQUENCE</scope>
    <source>
        <strain evidence="2">20211129_DDA</strain>
        <tissue evidence="2">Liver</tissue>
    </source>
</reference>
<proteinExistence type="predicted"/>
<dbReference type="AlphaFoldDB" id="A0AAV7UU09"/>
<dbReference type="Proteomes" id="UP001066276">
    <property type="component" value="Chromosome 2_2"/>
</dbReference>